<keyword evidence="1" id="KW-1133">Transmembrane helix</keyword>
<accession>A0AAV5UKW0</accession>
<dbReference type="GO" id="GO:0016020">
    <property type="term" value="C:membrane"/>
    <property type="evidence" value="ECO:0007669"/>
    <property type="project" value="TreeGrafter"/>
</dbReference>
<dbReference type="InterPro" id="IPR002656">
    <property type="entry name" value="Acyl_transf_3_dom"/>
</dbReference>
<evidence type="ECO:0000313" key="3">
    <source>
        <dbReference type="EMBL" id="GMT07675.1"/>
    </source>
</evidence>
<comment type="caution">
    <text evidence="4">The sequence shown here is derived from an EMBL/GenBank/DDBJ whole genome shotgun (WGS) entry which is preliminary data.</text>
</comment>
<evidence type="ECO:0000259" key="2">
    <source>
        <dbReference type="Pfam" id="PF01757"/>
    </source>
</evidence>
<dbReference type="PANTHER" id="PTHR23028">
    <property type="entry name" value="ACETYLTRANSFERASE"/>
    <property type="match status" value="1"/>
</dbReference>
<dbReference type="GO" id="GO:0016747">
    <property type="term" value="F:acyltransferase activity, transferring groups other than amino-acyl groups"/>
    <property type="evidence" value="ECO:0007669"/>
    <property type="project" value="InterPro"/>
</dbReference>
<dbReference type="EMBL" id="BTSX01000006">
    <property type="protein sequence ID" value="GMT07681.1"/>
    <property type="molecule type" value="Genomic_DNA"/>
</dbReference>
<keyword evidence="1" id="KW-0812">Transmembrane</keyword>
<feature type="non-terminal residue" evidence="4">
    <location>
        <position position="119"/>
    </location>
</feature>
<reference evidence="4" key="1">
    <citation type="submission" date="2023-10" db="EMBL/GenBank/DDBJ databases">
        <title>Genome assembly of Pristionchus species.</title>
        <authorList>
            <person name="Yoshida K."/>
            <person name="Sommer R.J."/>
        </authorList>
    </citation>
    <scope>NUCLEOTIDE SEQUENCE</scope>
    <source>
        <strain evidence="4">RS0144</strain>
    </source>
</reference>
<dbReference type="InterPro" id="IPR050879">
    <property type="entry name" value="Acyltransferase_3"/>
</dbReference>
<feature type="transmembrane region" description="Helical" evidence="1">
    <location>
        <begin position="74"/>
        <end position="95"/>
    </location>
</feature>
<evidence type="ECO:0000313" key="5">
    <source>
        <dbReference type="Proteomes" id="UP001432027"/>
    </source>
</evidence>
<dbReference type="Pfam" id="PF01757">
    <property type="entry name" value="Acyl_transf_3"/>
    <property type="match status" value="1"/>
</dbReference>
<sequence length="119" mass="13353">MSKAKRPDIQGIRGLAIASVLAFHLKEDQFPAGFVGVDIFFVLSGYLMSSILAKERVIDMNVLSGFYARRFKRIVPLFAIVLFILFIVLPFILLAKDITKFVSDSIWAAFFATNIHAII</sequence>
<feature type="domain" description="Acyltransferase 3" evidence="2">
    <location>
        <begin position="8"/>
        <end position="103"/>
    </location>
</feature>
<dbReference type="Proteomes" id="UP001432027">
    <property type="component" value="Unassembled WGS sequence"/>
</dbReference>
<protein>
    <recommendedName>
        <fullName evidence="2">Acyltransferase 3 domain-containing protein</fullName>
    </recommendedName>
</protein>
<dbReference type="EMBL" id="BTSX01000006">
    <property type="protein sequence ID" value="GMT07675.1"/>
    <property type="molecule type" value="Genomic_DNA"/>
</dbReference>
<name>A0AAV5UKW0_9BILA</name>
<evidence type="ECO:0000256" key="1">
    <source>
        <dbReference type="SAM" id="Phobius"/>
    </source>
</evidence>
<evidence type="ECO:0000313" key="4">
    <source>
        <dbReference type="EMBL" id="GMT07681.1"/>
    </source>
</evidence>
<keyword evidence="5" id="KW-1185">Reference proteome</keyword>
<organism evidence="4 5">
    <name type="scientific">Pristionchus entomophagus</name>
    <dbReference type="NCBI Taxonomy" id="358040"/>
    <lineage>
        <taxon>Eukaryota</taxon>
        <taxon>Metazoa</taxon>
        <taxon>Ecdysozoa</taxon>
        <taxon>Nematoda</taxon>
        <taxon>Chromadorea</taxon>
        <taxon>Rhabditida</taxon>
        <taxon>Rhabditina</taxon>
        <taxon>Diplogasteromorpha</taxon>
        <taxon>Diplogasteroidea</taxon>
        <taxon>Neodiplogasteridae</taxon>
        <taxon>Pristionchus</taxon>
    </lineage>
</organism>
<proteinExistence type="predicted"/>
<dbReference type="AlphaFoldDB" id="A0AAV5UKW0"/>
<gene>
    <name evidence="3" type="ORF">PENTCL1PPCAC_29849</name>
    <name evidence="4" type="ORF">PENTCL1PPCAC_29855</name>
</gene>
<dbReference type="GO" id="GO:0000271">
    <property type="term" value="P:polysaccharide biosynthetic process"/>
    <property type="evidence" value="ECO:0007669"/>
    <property type="project" value="TreeGrafter"/>
</dbReference>
<keyword evidence="1" id="KW-0472">Membrane</keyword>
<feature type="transmembrane region" description="Helical" evidence="1">
    <location>
        <begin position="32"/>
        <end position="53"/>
    </location>
</feature>
<dbReference type="PANTHER" id="PTHR23028:SF53">
    <property type="entry name" value="ACYL_TRANSF_3 DOMAIN-CONTAINING PROTEIN"/>
    <property type="match status" value="1"/>
</dbReference>